<reference evidence="1 2" key="1">
    <citation type="submission" date="2016-05" db="EMBL/GenBank/DDBJ databases">
        <title>Microbial solvent formation.</title>
        <authorList>
            <person name="Poehlein A."/>
            <person name="Montoya Solano J.D."/>
            <person name="Flitsch S."/>
            <person name="Krabben P."/>
            <person name="Duerre P."/>
            <person name="Daniel R."/>
        </authorList>
    </citation>
    <scope>NUCLEOTIDE SEQUENCE [LARGE SCALE GENOMIC DNA]</scope>
    <source>
        <strain evidence="1 2">DSM 2619</strain>
    </source>
</reference>
<dbReference type="EMBL" id="LZZM01000048">
    <property type="protein sequence ID" value="OOM81822.1"/>
    <property type="molecule type" value="Genomic_DNA"/>
</dbReference>
<proteinExistence type="predicted"/>
<sequence>MSKMVSVMAKLSECKLRKTAFILLEGKTDPKIYEKIINENITKDKKAYSLSKFDQFEDCKSGGCTQIISWMEKNYDKLKNIENILLAFIDGDAYEYKLRLKDKRGKDYSKLKKFIHKLKLYLIESYAFNENCLKEVLGKYLDATSSEIEECIQEPIYNYIIHKSKKICIDLAMMCLLIHNDISIKNKFSYGLSMNDYSCND</sequence>
<dbReference type="RefSeq" id="WP_077846106.1">
    <property type="nucleotide sequence ID" value="NZ_LZZM01000048.1"/>
</dbReference>
<protein>
    <submittedName>
        <fullName evidence="1">Uncharacterized protein</fullName>
    </submittedName>
</protein>
<evidence type="ECO:0000313" key="2">
    <source>
        <dbReference type="Proteomes" id="UP000190890"/>
    </source>
</evidence>
<dbReference type="Proteomes" id="UP000190890">
    <property type="component" value="Unassembled WGS sequence"/>
</dbReference>
<accession>A0A1S8TW62</accession>
<organism evidence="1 2">
    <name type="scientific">Clostridium puniceum</name>
    <dbReference type="NCBI Taxonomy" id="29367"/>
    <lineage>
        <taxon>Bacteria</taxon>
        <taxon>Bacillati</taxon>
        <taxon>Bacillota</taxon>
        <taxon>Clostridia</taxon>
        <taxon>Eubacteriales</taxon>
        <taxon>Clostridiaceae</taxon>
        <taxon>Clostridium</taxon>
    </lineage>
</organism>
<comment type="caution">
    <text evidence="1">The sequence shown here is derived from an EMBL/GenBank/DDBJ whole genome shotgun (WGS) entry which is preliminary data.</text>
</comment>
<dbReference type="AlphaFoldDB" id="A0A1S8TW62"/>
<name>A0A1S8TW62_9CLOT</name>
<gene>
    <name evidence="1" type="ORF">CLPUN_08280</name>
</gene>
<evidence type="ECO:0000313" key="1">
    <source>
        <dbReference type="EMBL" id="OOM81822.1"/>
    </source>
</evidence>
<keyword evidence="2" id="KW-1185">Reference proteome</keyword>